<dbReference type="SUPFAM" id="SSF52980">
    <property type="entry name" value="Restriction endonuclease-like"/>
    <property type="match status" value="1"/>
</dbReference>
<gene>
    <name evidence="1" type="ORF">S03H2_13456</name>
</gene>
<comment type="caution">
    <text evidence="1">The sequence shown here is derived from an EMBL/GenBank/DDBJ whole genome shotgun (WGS) entry which is preliminary data.</text>
</comment>
<dbReference type="AlphaFoldDB" id="X1G7J3"/>
<dbReference type="Pfam" id="PF09195">
    <property type="entry name" value="Endonuc-BglII"/>
    <property type="match status" value="1"/>
</dbReference>
<dbReference type="InterPro" id="IPR011338">
    <property type="entry name" value="BamHI/BglII/BstY"/>
</dbReference>
<evidence type="ECO:0000313" key="1">
    <source>
        <dbReference type="EMBL" id="GAH37509.1"/>
    </source>
</evidence>
<dbReference type="GO" id="GO:0000287">
    <property type="term" value="F:magnesium ion binding"/>
    <property type="evidence" value="ECO:0007669"/>
    <property type="project" value="InterPro"/>
</dbReference>
<organism evidence="1">
    <name type="scientific">marine sediment metagenome</name>
    <dbReference type="NCBI Taxonomy" id="412755"/>
    <lineage>
        <taxon>unclassified sequences</taxon>
        <taxon>metagenomes</taxon>
        <taxon>ecological metagenomes</taxon>
    </lineage>
</organism>
<dbReference type="GO" id="GO:0003677">
    <property type="term" value="F:DNA binding"/>
    <property type="evidence" value="ECO:0007669"/>
    <property type="project" value="InterPro"/>
</dbReference>
<sequence length="161" mass="19076">YLNKFGKKPKIEMRSGVVHKARIDSPKAEVYSYNDAERVLREKGLLSEVWQIVDSIHSINHNQIQDLFSQKGWDVEYKIHPRVRWAWDAYKDRVPVSIELSLIDAVHRDFLRLLLWDYDDKVDAVVYITSKNREPKFKNVKRDLEIFRPIFKIPVLLIGLS</sequence>
<dbReference type="Gene3D" id="3.40.91.20">
    <property type="match status" value="1"/>
</dbReference>
<dbReference type="GO" id="GO:0009307">
    <property type="term" value="P:DNA restriction-modification system"/>
    <property type="evidence" value="ECO:0007669"/>
    <property type="project" value="InterPro"/>
</dbReference>
<name>X1G7J3_9ZZZZ</name>
<protein>
    <submittedName>
        <fullName evidence="1">Uncharacterized protein</fullName>
    </submittedName>
</protein>
<reference evidence="1" key="1">
    <citation type="journal article" date="2014" name="Front. Microbiol.">
        <title>High frequency of phylogenetically diverse reductive dehalogenase-homologous genes in deep subseafloor sedimentary metagenomes.</title>
        <authorList>
            <person name="Kawai M."/>
            <person name="Futagami T."/>
            <person name="Toyoda A."/>
            <person name="Takaki Y."/>
            <person name="Nishi S."/>
            <person name="Hori S."/>
            <person name="Arai W."/>
            <person name="Tsubouchi T."/>
            <person name="Morono Y."/>
            <person name="Uchiyama I."/>
            <person name="Ito T."/>
            <person name="Fujiyama A."/>
            <person name="Inagaki F."/>
            <person name="Takami H."/>
        </authorList>
    </citation>
    <scope>NUCLEOTIDE SEQUENCE</scope>
    <source>
        <strain evidence="1">Expedition CK06-06</strain>
    </source>
</reference>
<dbReference type="GO" id="GO:0009036">
    <property type="term" value="F:type II site-specific deoxyribonuclease activity"/>
    <property type="evidence" value="ECO:0007669"/>
    <property type="project" value="InterPro"/>
</dbReference>
<accession>X1G7J3</accession>
<dbReference type="EMBL" id="BARU01006832">
    <property type="protein sequence ID" value="GAH37509.1"/>
    <property type="molecule type" value="Genomic_DNA"/>
</dbReference>
<dbReference type="InterPro" id="IPR011335">
    <property type="entry name" value="Restrct_endonuc-II-like"/>
</dbReference>
<feature type="non-terminal residue" evidence="1">
    <location>
        <position position="1"/>
    </location>
</feature>
<proteinExistence type="predicted"/>
<dbReference type="InterPro" id="IPR015278">
    <property type="entry name" value="BglII-like"/>
</dbReference>